<organism evidence="2 3">
    <name type="scientific">Komarekiella delphini-convector SJRDD-AB1</name>
    <dbReference type="NCBI Taxonomy" id="2593771"/>
    <lineage>
        <taxon>Bacteria</taxon>
        <taxon>Bacillati</taxon>
        <taxon>Cyanobacteriota</taxon>
        <taxon>Cyanophyceae</taxon>
        <taxon>Nostocales</taxon>
        <taxon>Nostocaceae</taxon>
        <taxon>Komarekiella</taxon>
        <taxon>Komarekiella delphini-convector</taxon>
    </lineage>
</organism>
<evidence type="ECO:0000313" key="3">
    <source>
        <dbReference type="Proteomes" id="UP001165986"/>
    </source>
</evidence>
<gene>
    <name evidence="1" type="ORF">FNW02_35045</name>
    <name evidence="2" type="ORF">FNW02_36575</name>
</gene>
<evidence type="ECO:0000313" key="1">
    <source>
        <dbReference type="EMBL" id="MBD6620832.1"/>
    </source>
</evidence>
<dbReference type="EMBL" id="VJXY01000111">
    <property type="protein sequence ID" value="MBD6621085.1"/>
    <property type="molecule type" value="Genomic_DNA"/>
</dbReference>
<dbReference type="EMBL" id="VJXY01000085">
    <property type="protein sequence ID" value="MBD6620832.1"/>
    <property type="molecule type" value="Genomic_DNA"/>
</dbReference>
<feature type="non-terminal residue" evidence="2">
    <location>
        <position position="24"/>
    </location>
</feature>
<dbReference type="AlphaFoldDB" id="A0AA41BAA2"/>
<keyword evidence="3" id="KW-1185">Reference proteome</keyword>
<reference evidence="2" key="1">
    <citation type="submission" date="2019-07" db="EMBL/GenBank/DDBJ databases">
        <title>Toxilogical consequences of a new and cryptic species of cyanobacteria (Komarekiella delphini-convector) recovered from the epidermis of a bottlenose dolphin and 1500 ft. in the air.</title>
        <authorList>
            <person name="Brown A.O."/>
            <person name="Dvorak P."/>
            <person name="Villanueva C.D."/>
            <person name="Foss A.J."/>
            <person name="Garvey A.D."/>
            <person name="Gibson Q.A."/>
            <person name="Johansen J.R."/>
            <person name="Casamatta D.A."/>
        </authorList>
    </citation>
    <scope>NUCLEOTIDE SEQUENCE</scope>
    <source>
        <strain evidence="2">SJRDD-AB1</strain>
    </source>
</reference>
<accession>A0AA41BAA2</accession>
<evidence type="ECO:0000313" key="2">
    <source>
        <dbReference type="EMBL" id="MBD6621085.1"/>
    </source>
</evidence>
<dbReference type="Proteomes" id="UP001165986">
    <property type="component" value="Unassembled WGS sequence"/>
</dbReference>
<proteinExistence type="predicted"/>
<protein>
    <submittedName>
        <fullName evidence="2">Transposase</fullName>
    </submittedName>
</protein>
<sequence>MYQGMAGRFEGLSDLEWKLFEDIF</sequence>
<comment type="caution">
    <text evidence="2">The sequence shown here is derived from an EMBL/GenBank/DDBJ whole genome shotgun (WGS) entry which is preliminary data.</text>
</comment>
<name>A0AA41BAA2_9NOST</name>